<evidence type="ECO:0000256" key="2">
    <source>
        <dbReference type="SAM" id="MobiDB-lite"/>
    </source>
</evidence>
<dbReference type="PANTHER" id="PTHR43108">
    <property type="entry name" value="N-ACETYLGLUCOSAMINE-6-SULFATASE FAMILY MEMBER"/>
    <property type="match status" value="1"/>
</dbReference>
<dbReference type="GO" id="GO:0008449">
    <property type="term" value="F:N-acetylglucosamine-6-sulfatase activity"/>
    <property type="evidence" value="ECO:0007669"/>
    <property type="project" value="TreeGrafter"/>
</dbReference>
<organism evidence="3 4">
    <name type="scientific">Ditylenchus dipsaci</name>
    <dbReference type="NCBI Taxonomy" id="166011"/>
    <lineage>
        <taxon>Eukaryota</taxon>
        <taxon>Metazoa</taxon>
        <taxon>Ecdysozoa</taxon>
        <taxon>Nematoda</taxon>
        <taxon>Chromadorea</taxon>
        <taxon>Rhabditida</taxon>
        <taxon>Tylenchina</taxon>
        <taxon>Tylenchomorpha</taxon>
        <taxon>Sphaerularioidea</taxon>
        <taxon>Anguinidae</taxon>
        <taxon>Anguininae</taxon>
        <taxon>Ditylenchus</taxon>
    </lineage>
</organism>
<evidence type="ECO:0000256" key="1">
    <source>
        <dbReference type="ARBA" id="ARBA00008779"/>
    </source>
</evidence>
<proteinExistence type="inferred from homology"/>
<sequence>MELAALRYLKDSDIQHHWKCVHNELGQWRIHKCRLNQTPVLCDCNKKRRRSRSVEPFKKDDDDHPVNEQPEFDPHTLDVWEDEFLREVQQQELVESGQWFQGVFDFQSDEDQTLEGSVRSRRHLNGSQGSESELHRRRTRLDTKIRTLRKKLTAYKDIRKALRLNRHNDSNATTENPCKCDFPKSHPGSLFDRNHTNKTCNLPQMNCFLHDSTHWKTPPQWPVEFGGFCFCQNSNNNTYWCLRTINETHNFLYCEFITEFVSFYDLRLDPFQLSNIVYQLEPVVLEQLSLQLRKLKSCRSSKECEHYSSAKWYDAVDGDDEETNY</sequence>
<dbReference type="GO" id="GO:0005539">
    <property type="term" value="F:glycosaminoglycan binding"/>
    <property type="evidence" value="ECO:0007669"/>
    <property type="project" value="TreeGrafter"/>
</dbReference>
<dbReference type="Proteomes" id="UP000887574">
    <property type="component" value="Unplaced"/>
</dbReference>
<name>A0A915D4B9_9BILA</name>
<evidence type="ECO:0000313" key="4">
    <source>
        <dbReference type="WBParaSite" id="jg15253"/>
    </source>
</evidence>
<feature type="region of interest" description="Disordered" evidence="2">
    <location>
        <begin position="53"/>
        <end position="72"/>
    </location>
</feature>
<dbReference type="PANTHER" id="PTHR43108:SF16">
    <property type="entry name" value="EXTRACELLULAR SULFATASE SULF-1 HOMOLOG"/>
    <property type="match status" value="1"/>
</dbReference>
<feature type="region of interest" description="Disordered" evidence="2">
    <location>
        <begin position="111"/>
        <end position="140"/>
    </location>
</feature>
<dbReference type="WBParaSite" id="jg15253">
    <property type="protein sequence ID" value="jg15253"/>
    <property type="gene ID" value="jg15253"/>
</dbReference>
<comment type="similarity">
    <text evidence="1">Belongs to the sulfatase family.</text>
</comment>
<protein>
    <submittedName>
        <fullName evidence="4">Extracellular sulfatase C-terminal domain-containing protein</fullName>
    </submittedName>
</protein>
<dbReference type="InterPro" id="IPR017850">
    <property type="entry name" value="Alkaline_phosphatase_core_sf"/>
</dbReference>
<dbReference type="AlphaFoldDB" id="A0A915D4B9"/>
<reference evidence="4" key="1">
    <citation type="submission" date="2022-11" db="UniProtKB">
        <authorList>
            <consortium name="WormBaseParasite"/>
        </authorList>
    </citation>
    <scope>IDENTIFICATION</scope>
</reference>
<dbReference type="SUPFAM" id="SSF53649">
    <property type="entry name" value="Alkaline phosphatase-like"/>
    <property type="match status" value="1"/>
</dbReference>
<evidence type="ECO:0000313" key="3">
    <source>
        <dbReference type="Proteomes" id="UP000887574"/>
    </source>
</evidence>
<keyword evidence="3" id="KW-1185">Reference proteome</keyword>
<accession>A0A915D4B9</accession>